<name>A0A7J6VNL9_THATH</name>
<reference evidence="1 2" key="1">
    <citation type="submission" date="2020-06" db="EMBL/GenBank/DDBJ databases">
        <title>Transcriptomic and genomic resources for Thalictrum thalictroides and T. hernandezii: Facilitating candidate gene discovery in an emerging model plant lineage.</title>
        <authorList>
            <person name="Arias T."/>
            <person name="Riano-Pachon D.M."/>
            <person name="Di Stilio V.S."/>
        </authorList>
    </citation>
    <scope>NUCLEOTIDE SEQUENCE [LARGE SCALE GENOMIC DNA]</scope>
    <source>
        <strain evidence="2">cv. WT478/WT964</strain>
        <tissue evidence="1">Leaves</tissue>
    </source>
</reference>
<comment type="caution">
    <text evidence="1">The sequence shown here is derived from an EMBL/GenBank/DDBJ whole genome shotgun (WGS) entry which is preliminary data.</text>
</comment>
<protein>
    <submittedName>
        <fullName evidence="1">Uncharacterized protein</fullName>
    </submittedName>
</protein>
<organism evidence="1 2">
    <name type="scientific">Thalictrum thalictroides</name>
    <name type="common">Rue-anemone</name>
    <name type="synonym">Anemone thalictroides</name>
    <dbReference type="NCBI Taxonomy" id="46969"/>
    <lineage>
        <taxon>Eukaryota</taxon>
        <taxon>Viridiplantae</taxon>
        <taxon>Streptophyta</taxon>
        <taxon>Embryophyta</taxon>
        <taxon>Tracheophyta</taxon>
        <taxon>Spermatophyta</taxon>
        <taxon>Magnoliopsida</taxon>
        <taxon>Ranunculales</taxon>
        <taxon>Ranunculaceae</taxon>
        <taxon>Thalictroideae</taxon>
        <taxon>Thalictrum</taxon>
    </lineage>
</organism>
<sequence length="87" mass="9181">GIRSYVPEDWAAAEIISKAPQVAAVSDSNYGQAVNLQESGIRSYVPEDWAAAEIISKAPQAAAVAASNYGQAVNLQERYGLVVKCLA</sequence>
<proteinExistence type="predicted"/>
<keyword evidence="2" id="KW-1185">Reference proteome</keyword>
<accession>A0A7J6VNL9</accession>
<dbReference type="Proteomes" id="UP000554482">
    <property type="component" value="Unassembled WGS sequence"/>
</dbReference>
<dbReference type="EMBL" id="JABWDY010028945">
    <property type="protein sequence ID" value="KAF5186696.1"/>
    <property type="molecule type" value="Genomic_DNA"/>
</dbReference>
<gene>
    <name evidence="1" type="ORF">FRX31_023717</name>
</gene>
<evidence type="ECO:0000313" key="1">
    <source>
        <dbReference type="EMBL" id="KAF5186696.1"/>
    </source>
</evidence>
<dbReference type="AlphaFoldDB" id="A0A7J6VNL9"/>
<feature type="non-terminal residue" evidence="1">
    <location>
        <position position="1"/>
    </location>
</feature>
<evidence type="ECO:0000313" key="2">
    <source>
        <dbReference type="Proteomes" id="UP000554482"/>
    </source>
</evidence>